<dbReference type="FunFam" id="1.25.40.10:FF:000158">
    <property type="entry name" value="pentatricopeptide repeat-containing protein At2g33680"/>
    <property type="match status" value="1"/>
</dbReference>
<dbReference type="Pfam" id="PF01535">
    <property type="entry name" value="PPR"/>
    <property type="match status" value="5"/>
</dbReference>
<comment type="caution">
    <text evidence="3">The sequence shown here is derived from an EMBL/GenBank/DDBJ whole genome shotgun (WGS) entry which is preliminary data.</text>
</comment>
<keyword evidence="1" id="KW-0677">Repeat</keyword>
<dbReference type="FunFam" id="1.25.40.10:FF:000343">
    <property type="entry name" value="Pentatricopeptide repeat-containing protein At3g58590"/>
    <property type="match status" value="1"/>
</dbReference>
<evidence type="ECO:0000313" key="4">
    <source>
        <dbReference type="Proteomes" id="UP000825935"/>
    </source>
</evidence>
<dbReference type="PANTHER" id="PTHR47926:SF425">
    <property type="entry name" value="REPEAT (TPR)-LIKE SUPERFAMILY PROTEIN, PUTATIVE-RELATED"/>
    <property type="match status" value="1"/>
</dbReference>
<dbReference type="Pfam" id="PF13041">
    <property type="entry name" value="PPR_2"/>
    <property type="match status" value="4"/>
</dbReference>
<feature type="repeat" description="PPR" evidence="2">
    <location>
        <begin position="589"/>
        <end position="623"/>
    </location>
</feature>
<dbReference type="Gene3D" id="1.25.40.10">
    <property type="entry name" value="Tetratricopeptide repeat domain"/>
    <property type="match status" value="6"/>
</dbReference>
<accession>A0A8T2VAZ7</accession>
<dbReference type="PROSITE" id="PS51375">
    <property type="entry name" value="PPR"/>
    <property type="match status" value="4"/>
</dbReference>
<evidence type="ECO:0000256" key="2">
    <source>
        <dbReference type="PROSITE-ProRule" id="PRU00708"/>
    </source>
</evidence>
<dbReference type="InterPro" id="IPR046960">
    <property type="entry name" value="PPR_At4g14850-like_plant"/>
</dbReference>
<gene>
    <name evidence="3" type="ORF">KP509_03G043000</name>
</gene>
<sequence>MTGDVSLKVMLSLNSSVRDFASLLNKCRRERSLLQALQLHDIFLNEEVLDIHGSRLISILIELGGTRHARNIFDKMVDPQVHSWDALIVAYVKHHEPKHALSLYLQMHRNRNNSICLSDYAVVALLKACASLKDVQTGYVLHMKAVHVGLLESNTYVGCSMIDMYAKCGFISTAHEVFKSLATQDTVCWNALLAGFSEQGCSKEALETFVKMQQTGVPGDVVTYLCGLKACGNRGNISMGKQIHAEVVRKGLESDLTICNILVDMYARCGLLLTAMAVFQKLPSPEIVSANTLLGGLLEGGRFREALAFFQGMQENGMVSTMITYIFILKACSGGGALAKGQEIHAEIVTQGLEREQQVGSSLIDMYSKCGLLFDAHSVLQKSANRSIASWSALIAGYIEFGHGKEALDCFWHMKREGISPDAFAFSCALKACGSMKAATGGEGLHAEIIKKGLEKEALVGNTLVSMYANLGFLSTAQHLFDMLSACDMVALNALIICYYEKGCAEQVIRCFGQMHIKGIPLNLITVIFCLKACCSTGSIMKGKEIHGMAVQAGLEQDNYVGNALVDLYVKFLLLSEAQQVFDGLQERDIISWTSLMGGYSMLGESNNVFFMFECMKEEGIKPNSTTFVHVLNVCNHTGLVKESQVYFEAMREEYSVTPELDHYTCIIDLLARVGNLEKTFTMIMKIPVIPDLVLWHIILAACRKWNNVELGQFAFEHAIKLNEQAAATYTYMFDIYTAVGMHESARRIEKLRMENQT</sequence>
<evidence type="ECO:0000256" key="1">
    <source>
        <dbReference type="ARBA" id="ARBA00022737"/>
    </source>
</evidence>
<keyword evidence="4" id="KW-1185">Reference proteome</keyword>
<protein>
    <recommendedName>
        <fullName evidence="5">Pentatricopeptide repeat-containing protein</fullName>
    </recommendedName>
</protein>
<name>A0A8T2VAZ7_CERRI</name>
<dbReference type="FunFam" id="1.25.40.10:FF:000381">
    <property type="entry name" value="Pentatricopeptide repeat-containing protein"/>
    <property type="match status" value="1"/>
</dbReference>
<evidence type="ECO:0008006" key="5">
    <source>
        <dbReference type="Google" id="ProtNLM"/>
    </source>
</evidence>
<dbReference type="NCBIfam" id="TIGR00756">
    <property type="entry name" value="PPR"/>
    <property type="match status" value="4"/>
</dbReference>
<dbReference type="GO" id="GO:0009451">
    <property type="term" value="P:RNA modification"/>
    <property type="evidence" value="ECO:0007669"/>
    <property type="project" value="InterPro"/>
</dbReference>
<feature type="repeat" description="PPR" evidence="2">
    <location>
        <begin position="286"/>
        <end position="320"/>
    </location>
</feature>
<reference evidence="3" key="1">
    <citation type="submission" date="2021-08" db="EMBL/GenBank/DDBJ databases">
        <title>WGS assembly of Ceratopteris richardii.</title>
        <authorList>
            <person name="Marchant D.B."/>
            <person name="Chen G."/>
            <person name="Jenkins J."/>
            <person name="Shu S."/>
            <person name="Leebens-Mack J."/>
            <person name="Grimwood J."/>
            <person name="Schmutz J."/>
            <person name="Soltis P."/>
            <person name="Soltis D."/>
            <person name="Chen Z.-H."/>
        </authorList>
    </citation>
    <scope>NUCLEOTIDE SEQUENCE</scope>
    <source>
        <strain evidence="3">Whitten #5841</strain>
        <tissue evidence="3">Leaf</tissue>
    </source>
</reference>
<feature type="repeat" description="PPR" evidence="2">
    <location>
        <begin position="387"/>
        <end position="421"/>
    </location>
</feature>
<dbReference type="EMBL" id="CM035408">
    <property type="protein sequence ID" value="KAH7441549.1"/>
    <property type="molecule type" value="Genomic_DNA"/>
</dbReference>
<organism evidence="3 4">
    <name type="scientific">Ceratopteris richardii</name>
    <name type="common">Triangle waterfern</name>
    <dbReference type="NCBI Taxonomy" id="49495"/>
    <lineage>
        <taxon>Eukaryota</taxon>
        <taxon>Viridiplantae</taxon>
        <taxon>Streptophyta</taxon>
        <taxon>Embryophyta</taxon>
        <taxon>Tracheophyta</taxon>
        <taxon>Polypodiopsida</taxon>
        <taxon>Polypodiidae</taxon>
        <taxon>Polypodiales</taxon>
        <taxon>Pteridineae</taxon>
        <taxon>Pteridaceae</taxon>
        <taxon>Parkerioideae</taxon>
        <taxon>Ceratopteris</taxon>
    </lineage>
</organism>
<feature type="repeat" description="PPR" evidence="2">
    <location>
        <begin position="185"/>
        <end position="219"/>
    </location>
</feature>
<dbReference type="Proteomes" id="UP000825935">
    <property type="component" value="Chromosome 3"/>
</dbReference>
<dbReference type="AlphaFoldDB" id="A0A8T2VAZ7"/>
<dbReference type="GO" id="GO:0003723">
    <property type="term" value="F:RNA binding"/>
    <property type="evidence" value="ECO:0007669"/>
    <property type="project" value="InterPro"/>
</dbReference>
<evidence type="ECO:0000313" key="3">
    <source>
        <dbReference type="EMBL" id="KAH7441549.1"/>
    </source>
</evidence>
<dbReference type="PANTHER" id="PTHR47926">
    <property type="entry name" value="PENTATRICOPEPTIDE REPEAT-CONTAINING PROTEIN"/>
    <property type="match status" value="1"/>
</dbReference>
<dbReference type="InterPro" id="IPR011990">
    <property type="entry name" value="TPR-like_helical_dom_sf"/>
</dbReference>
<dbReference type="GO" id="GO:0048731">
    <property type="term" value="P:system development"/>
    <property type="evidence" value="ECO:0007669"/>
    <property type="project" value="UniProtKB-ARBA"/>
</dbReference>
<proteinExistence type="predicted"/>
<dbReference type="InterPro" id="IPR002885">
    <property type="entry name" value="PPR_rpt"/>
</dbReference>